<sequence length="61" mass="6690">MSETERTPGGRQIVVSLARQSLAGAGYAEFDGKRKRQEALKADAADLETLRAIERKLEGDE</sequence>
<protein>
    <submittedName>
        <fullName evidence="1">Uncharacterized protein</fullName>
    </submittedName>
</protein>
<evidence type="ECO:0000313" key="2">
    <source>
        <dbReference type="Proteomes" id="UP000704762"/>
    </source>
</evidence>
<dbReference type="Proteomes" id="UP000704762">
    <property type="component" value="Unassembled WGS sequence"/>
</dbReference>
<comment type="caution">
    <text evidence="1">The sequence shown here is derived from an EMBL/GenBank/DDBJ whole genome shotgun (WGS) entry which is preliminary data.</text>
</comment>
<name>A0ABS2RLG0_9ACTN</name>
<keyword evidence="2" id="KW-1185">Reference proteome</keyword>
<accession>A0ABS2RLG0</accession>
<evidence type="ECO:0000313" key="1">
    <source>
        <dbReference type="EMBL" id="MBM7799854.1"/>
    </source>
</evidence>
<proteinExistence type="predicted"/>
<dbReference type="RefSeq" id="WP_204918876.1">
    <property type="nucleotide sequence ID" value="NZ_BAAAQP010000003.1"/>
</dbReference>
<organism evidence="1 2">
    <name type="scientific">Microlunatus panaciterrae</name>
    <dbReference type="NCBI Taxonomy" id="400768"/>
    <lineage>
        <taxon>Bacteria</taxon>
        <taxon>Bacillati</taxon>
        <taxon>Actinomycetota</taxon>
        <taxon>Actinomycetes</taxon>
        <taxon>Propionibacteriales</taxon>
        <taxon>Propionibacteriaceae</taxon>
        <taxon>Microlunatus</taxon>
    </lineage>
</organism>
<reference evidence="1 2" key="1">
    <citation type="submission" date="2021-01" db="EMBL/GenBank/DDBJ databases">
        <title>Sequencing the genomes of 1000 actinobacteria strains.</title>
        <authorList>
            <person name="Klenk H.-P."/>
        </authorList>
    </citation>
    <scope>NUCLEOTIDE SEQUENCE [LARGE SCALE GENOMIC DNA]</scope>
    <source>
        <strain evidence="1 2">DSM 18662</strain>
    </source>
</reference>
<dbReference type="EMBL" id="JAFBCF010000001">
    <property type="protein sequence ID" value="MBM7799854.1"/>
    <property type="molecule type" value="Genomic_DNA"/>
</dbReference>
<gene>
    <name evidence="1" type="ORF">JOE57_002775</name>
</gene>